<dbReference type="SMART" id="SM00357">
    <property type="entry name" value="CSP"/>
    <property type="match status" value="1"/>
</dbReference>
<dbReference type="PROSITE" id="PS51857">
    <property type="entry name" value="CSD_2"/>
    <property type="match status" value="1"/>
</dbReference>
<sequence length="100" mass="11050">MSNRQTGTFESYDKATQTGEILPEGGGDTLLFHYTDIIKDGYRSLKRGESVSFVGVRTSRGYGASEIRGEDDGDPSDEADWGEQIWHGKVMNVNDEIEGD</sequence>
<feature type="region of interest" description="Disordered" evidence="1">
    <location>
        <begin position="1"/>
        <end position="25"/>
    </location>
</feature>
<feature type="region of interest" description="Disordered" evidence="1">
    <location>
        <begin position="63"/>
        <end position="82"/>
    </location>
</feature>
<feature type="domain" description="CSD" evidence="2">
    <location>
        <begin position="4"/>
        <end position="69"/>
    </location>
</feature>
<dbReference type="Proteomes" id="UP000594923">
    <property type="component" value="Chromosome"/>
</dbReference>
<feature type="compositionally biased region" description="Acidic residues" evidence="1">
    <location>
        <begin position="69"/>
        <end position="81"/>
    </location>
</feature>
<reference evidence="3 4" key="1">
    <citation type="submission" date="2020-10" db="EMBL/GenBank/DDBJ databases">
        <title>High quality whole genome sequence of Pseudomonas poae PMA22.</title>
        <authorList>
            <person name="Hernandez J.G."/>
            <person name="Rodriguez P."/>
            <person name="Cuevas C."/>
            <person name="de la Calle F."/>
            <person name="Galan B."/>
            <person name="Garcia J.L."/>
        </authorList>
    </citation>
    <scope>NUCLEOTIDE SEQUENCE [LARGE SCALE GENOMIC DNA]</scope>
    <source>
        <strain evidence="3 4">PMA22</strain>
    </source>
</reference>
<dbReference type="InterPro" id="IPR011129">
    <property type="entry name" value="CSD"/>
</dbReference>
<name>A0A7M1KLH8_9PSED</name>
<evidence type="ECO:0000259" key="2">
    <source>
        <dbReference type="PROSITE" id="PS51857"/>
    </source>
</evidence>
<evidence type="ECO:0000256" key="1">
    <source>
        <dbReference type="SAM" id="MobiDB-lite"/>
    </source>
</evidence>
<dbReference type="GO" id="GO:0003676">
    <property type="term" value="F:nucleic acid binding"/>
    <property type="evidence" value="ECO:0007669"/>
    <property type="project" value="InterPro"/>
</dbReference>
<dbReference type="EMBL" id="CP063073">
    <property type="protein sequence ID" value="QOQ77085.1"/>
    <property type="molecule type" value="Genomic_DNA"/>
</dbReference>
<organism evidence="3 4">
    <name type="scientific">Pseudomonas poae</name>
    <dbReference type="NCBI Taxonomy" id="200451"/>
    <lineage>
        <taxon>Bacteria</taxon>
        <taxon>Pseudomonadati</taxon>
        <taxon>Pseudomonadota</taxon>
        <taxon>Gammaproteobacteria</taxon>
        <taxon>Pseudomonadales</taxon>
        <taxon>Pseudomonadaceae</taxon>
        <taxon>Pseudomonas</taxon>
    </lineage>
</organism>
<evidence type="ECO:0000313" key="3">
    <source>
        <dbReference type="EMBL" id="QOQ77085.1"/>
    </source>
</evidence>
<dbReference type="Gene3D" id="2.40.50.140">
    <property type="entry name" value="Nucleic acid-binding proteins"/>
    <property type="match status" value="1"/>
</dbReference>
<dbReference type="InterPro" id="IPR012340">
    <property type="entry name" value="NA-bd_OB-fold"/>
</dbReference>
<dbReference type="AlphaFoldDB" id="A0A7M1KLH8"/>
<dbReference type="InterPro" id="IPR002059">
    <property type="entry name" value="CSP_DNA-bd"/>
</dbReference>
<dbReference type="SUPFAM" id="SSF50249">
    <property type="entry name" value="Nucleic acid-binding proteins"/>
    <property type="match status" value="1"/>
</dbReference>
<protein>
    <submittedName>
        <fullName evidence="3">Cold shock domain-containing protein</fullName>
    </submittedName>
</protein>
<dbReference type="RefSeq" id="WP_197627935.1">
    <property type="nucleotide sequence ID" value="NZ_CP063073.1"/>
</dbReference>
<proteinExistence type="predicted"/>
<dbReference type="Pfam" id="PF00313">
    <property type="entry name" value="CSD"/>
    <property type="match status" value="1"/>
</dbReference>
<accession>A0A7M1KLH8</accession>
<evidence type="ECO:0000313" key="4">
    <source>
        <dbReference type="Proteomes" id="UP000594923"/>
    </source>
</evidence>
<gene>
    <name evidence="3" type="ORF">IMF22_08630</name>
</gene>
<dbReference type="GO" id="GO:0005829">
    <property type="term" value="C:cytosol"/>
    <property type="evidence" value="ECO:0007669"/>
    <property type="project" value="UniProtKB-ARBA"/>
</dbReference>
<feature type="compositionally biased region" description="Polar residues" evidence="1">
    <location>
        <begin position="1"/>
        <end position="19"/>
    </location>
</feature>